<keyword evidence="2" id="KW-1185">Reference proteome</keyword>
<proteinExistence type="predicted"/>
<accession>A0AA39UVK5</accession>
<name>A0AA39UVK5_9AGAR</name>
<evidence type="ECO:0000313" key="2">
    <source>
        <dbReference type="Proteomes" id="UP001175228"/>
    </source>
</evidence>
<comment type="caution">
    <text evidence="1">The sequence shown here is derived from an EMBL/GenBank/DDBJ whole genome shotgun (WGS) entry which is preliminary data.</text>
</comment>
<dbReference type="EMBL" id="JAUEPU010000020">
    <property type="protein sequence ID" value="KAK0494715.1"/>
    <property type="molecule type" value="Genomic_DNA"/>
</dbReference>
<organism evidence="1 2">
    <name type="scientific">Armillaria luteobubalina</name>
    <dbReference type="NCBI Taxonomy" id="153913"/>
    <lineage>
        <taxon>Eukaryota</taxon>
        <taxon>Fungi</taxon>
        <taxon>Dikarya</taxon>
        <taxon>Basidiomycota</taxon>
        <taxon>Agaricomycotina</taxon>
        <taxon>Agaricomycetes</taxon>
        <taxon>Agaricomycetidae</taxon>
        <taxon>Agaricales</taxon>
        <taxon>Marasmiineae</taxon>
        <taxon>Physalacriaceae</taxon>
        <taxon>Armillaria</taxon>
    </lineage>
</organism>
<evidence type="ECO:0000313" key="1">
    <source>
        <dbReference type="EMBL" id="KAK0494715.1"/>
    </source>
</evidence>
<dbReference type="AlphaFoldDB" id="A0AA39UVK5"/>
<reference evidence="1" key="1">
    <citation type="submission" date="2023-06" db="EMBL/GenBank/DDBJ databases">
        <authorList>
            <consortium name="Lawrence Berkeley National Laboratory"/>
            <person name="Ahrendt S."/>
            <person name="Sahu N."/>
            <person name="Indic B."/>
            <person name="Wong-Bajracharya J."/>
            <person name="Merenyi Z."/>
            <person name="Ke H.-M."/>
            <person name="Monk M."/>
            <person name="Kocsube S."/>
            <person name="Drula E."/>
            <person name="Lipzen A."/>
            <person name="Balint B."/>
            <person name="Henrissat B."/>
            <person name="Andreopoulos B."/>
            <person name="Martin F.M."/>
            <person name="Harder C.B."/>
            <person name="Rigling D."/>
            <person name="Ford K.L."/>
            <person name="Foster G.D."/>
            <person name="Pangilinan J."/>
            <person name="Papanicolaou A."/>
            <person name="Barry K."/>
            <person name="LaButti K."/>
            <person name="Viragh M."/>
            <person name="Koriabine M."/>
            <person name="Yan M."/>
            <person name="Riley R."/>
            <person name="Champramary S."/>
            <person name="Plett K.L."/>
            <person name="Tsai I.J."/>
            <person name="Slot J."/>
            <person name="Sipos G."/>
            <person name="Plett J."/>
            <person name="Nagy L.G."/>
            <person name="Grigoriev I.V."/>
        </authorList>
    </citation>
    <scope>NUCLEOTIDE SEQUENCE</scope>
    <source>
        <strain evidence="1">HWK02</strain>
    </source>
</reference>
<gene>
    <name evidence="1" type="ORF">EDD18DRAFT_1401003</name>
</gene>
<sequence>MSSLVSCGQLYALQTAGIHQGQKACWRNLDCLPKCFKARATTSVLESGTPFSDLRWDKIARSMAQDNNEQYQPWWRWLLSYKDALVESSSSGLFELYCDALFPIEAATIEFDVDNERVHALTKNLRAEVVLRSFRIEGARRSGSGDPRSLSWSMGDNYVGRDHRSDIQNPYIDNEEYRKEQMGQGVGHQMTCDAGSSTVSMSVGMQIQSEAYTLQPQARAYT</sequence>
<dbReference type="Proteomes" id="UP001175228">
    <property type="component" value="Unassembled WGS sequence"/>
</dbReference>
<protein>
    <submittedName>
        <fullName evidence="1">Uncharacterized protein</fullName>
    </submittedName>
</protein>